<reference evidence="3" key="1">
    <citation type="submission" date="2015-09" db="EMBL/GenBank/DDBJ databases">
        <authorList>
            <person name="Daims H."/>
        </authorList>
    </citation>
    <scope>NUCLEOTIDE SEQUENCE [LARGE SCALE GENOMIC DNA]</scope>
</reference>
<dbReference type="STRING" id="1715989.NITINOP_2543"/>
<protein>
    <submittedName>
        <fullName evidence="2">Uncharacterized protein</fullName>
    </submittedName>
</protein>
<dbReference type="AlphaFoldDB" id="A0A0S4KYH2"/>
<evidence type="ECO:0000313" key="3">
    <source>
        <dbReference type="Proteomes" id="UP000066284"/>
    </source>
</evidence>
<keyword evidence="3" id="KW-1185">Reference proteome</keyword>
<name>A0A0S4KYH2_9BACT</name>
<dbReference type="KEGG" id="nio:NITINOP_2543"/>
<feature type="region of interest" description="Disordered" evidence="1">
    <location>
        <begin position="1"/>
        <end position="31"/>
    </location>
</feature>
<gene>
    <name evidence="2" type="ORF">NITINOP_2543</name>
</gene>
<evidence type="ECO:0000313" key="2">
    <source>
        <dbReference type="EMBL" id="CUQ67515.1"/>
    </source>
</evidence>
<dbReference type="Proteomes" id="UP000066284">
    <property type="component" value="Chromosome 1"/>
</dbReference>
<sequence>MQVGREGKTTRDETSLERAMGFEPTTTSLGS</sequence>
<proteinExistence type="predicted"/>
<evidence type="ECO:0000256" key="1">
    <source>
        <dbReference type="SAM" id="MobiDB-lite"/>
    </source>
</evidence>
<accession>A0A0S4KYH2</accession>
<feature type="compositionally biased region" description="Basic and acidic residues" evidence="1">
    <location>
        <begin position="1"/>
        <end position="16"/>
    </location>
</feature>
<organism evidence="2 3">
    <name type="scientific">Candidatus Nitrospira inopinata</name>
    <dbReference type="NCBI Taxonomy" id="1715989"/>
    <lineage>
        <taxon>Bacteria</taxon>
        <taxon>Pseudomonadati</taxon>
        <taxon>Nitrospirota</taxon>
        <taxon>Nitrospiria</taxon>
        <taxon>Nitrospirales</taxon>
        <taxon>Nitrospiraceae</taxon>
        <taxon>Nitrospira</taxon>
    </lineage>
</organism>
<dbReference type="EMBL" id="LN885086">
    <property type="protein sequence ID" value="CUQ67515.1"/>
    <property type="molecule type" value="Genomic_DNA"/>
</dbReference>